<dbReference type="PANTHER" id="PTHR48075:SF5">
    <property type="entry name" value="3-HYDROXYBUTYRYL-COA DEHYDROGENASE"/>
    <property type="match status" value="1"/>
</dbReference>
<dbReference type="Pfam" id="PF13279">
    <property type="entry name" value="4HBT_2"/>
    <property type="match status" value="1"/>
</dbReference>
<evidence type="ECO:0000256" key="7">
    <source>
        <dbReference type="HAMAP-Rule" id="MF_02129"/>
    </source>
</evidence>
<dbReference type="Gene3D" id="3.10.129.10">
    <property type="entry name" value="Hotdog Thioesterase"/>
    <property type="match status" value="1"/>
</dbReference>
<sequence length="496" mass="53980">MTKINKAACIGGGVIGGGWIARFLLAGIDVDVFDPHPEAGRIVGEVIANAQQAYAMLTGAPLPPQGRLRFCTTLEEAVTDADWIQESVPERLDLKRRVLTEIDAASRPDALIGSSTSGLLPTDLQRDMRHPERLFVAHPYNPVYLLPLVEIVGGAKTSAATISAATERLPPIGMKGVHIAKEIEAFVGDRLLEALWREALWLIHDDICTVETLDDVIRYSFGLRWAQMGLFQTYRIAGGEAGMRHFLAQFGPCLAWPWTKLTDVVYLDDALIEKIGGQSDEQAAGLSIRELERIRDENLVGILQALKGGDSGKGWGAGKLLKEFEQSLWAQGGGATTSFDPSKPLRLVETKVGPAWVDYNGHMTEHRYLQVFGDTSDALLRLIGVDLAYVEAGQSYYTVETHIRHLGEAKLGQAIHSACQILSIDEKRLHVFHTLADTATGEVLATAEHMLLHVDSKAGKVVPAPAAVLDRVTAIAGMHAKLPVPEGVGRHVGQRR</sequence>
<dbReference type="EMBL" id="JH719394">
    <property type="protein sequence ID" value="EJC83177.1"/>
    <property type="molecule type" value="Genomic_DNA"/>
</dbReference>
<comment type="subunit">
    <text evidence="3 7">Homodimer.</text>
</comment>
<dbReference type="PANTHER" id="PTHR48075">
    <property type="entry name" value="3-HYDROXYACYL-COA DEHYDROGENASE FAMILY PROTEIN"/>
    <property type="match status" value="1"/>
</dbReference>
<dbReference type="GO" id="GO:0047728">
    <property type="term" value="F:carnitine 3-dehydrogenase activity"/>
    <property type="evidence" value="ECO:0007669"/>
    <property type="project" value="UniProtKB-UniRule"/>
</dbReference>
<feature type="binding site" evidence="7">
    <location>
        <begin position="11"/>
        <end position="16"/>
    </location>
    <ligand>
        <name>NAD(+)</name>
        <dbReference type="ChEBI" id="CHEBI:57540"/>
    </ligand>
</feature>
<organism evidence="10 11">
    <name type="scientific">Rhizobium leguminosarum bv. trifolii WSM2297</name>
    <dbReference type="NCBI Taxonomy" id="754762"/>
    <lineage>
        <taxon>Bacteria</taxon>
        <taxon>Pseudomonadati</taxon>
        <taxon>Pseudomonadota</taxon>
        <taxon>Alphaproteobacteria</taxon>
        <taxon>Hyphomicrobiales</taxon>
        <taxon>Rhizobiaceae</taxon>
        <taxon>Rhizobium/Agrobacterium group</taxon>
        <taxon>Rhizobium</taxon>
    </lineage>
</organism>
<evidence type="ECO:0000313" key="11">
    <source>
        <dbReference type="Proteomes" id="UP000005732"/>
    </source>
</evidence>
<gene>
    <name evidence="10" type="ORF">Rleg4DRAFT_4917</name>
</gene>
<dbReference type="EC" id="1.1.1.108" evidence="7"/>
<comment type="catalytic activity">
    <reaction evidence="7">
        <text>carnitine + NAD(+) = 3-dehydrocarnitine + NADH + H(+)</text>
        <dbReference type="Rhea" id="RHEA:19265"/>
        <dbReference type="ChEBI" id="CHEBI:15378"/>
        <dbReference type="ChEBI" id="CHEBI:17126"/>
        <dbReference type="ChEBI" id="CHEBI:57540"/>
        <dbReference type="ChEBI" id="CHEBI:57885"/>
        <dbReference type="ChEBI" id="CHEBI:57945"/>
        <dbReference type="EC" id="1.1.1.108"/>
    </reaction>
</comment>
<dbReference type="GO" id="GO:0009437">
    <property type="term" value="P:carnitine metabolic process"/>
    <property type="evidence" value="ECO:0007669"/>
    <property type="project" value="UniProtKB-UniRule"/>
</dbReference>
<dbReference type="OrthoDB" id="9803287at2"/>
<evidence type="ECO:0000256" key="1">
    <source>
        <dbReference type="ARBA" id="ARBA00004496"/>
    </source>
</evidence>
<dbReference type="RefSeq" id="WP_003577819.1">
    <property type="nucleotide sequence ID" value="NZ_JH719394.1"/>
</dbReference>
<dbReference type="SUPFAM" id="SSF48179">
    <property type="entry name" value="6-phosphogluconate dehydrogenase C-terminal domain-like"/>
    <property type="match status" value="1"/>
</dbReference>
<evidence type="ECO:0000313" key="10">
    <source>
        <dbReference type="EMBL" id="EJC83177.1"/>
    </source>
</evidence>
<dbReference type="Pfam" id="PF00725">
    <property type="entry name" value="3HCDH"/>
    <property type="match status" value="1"/>
</dbReference>
<dbReference type="NCBIfam" id="NF005716">
    <property type="entry name" value="PRK07531.1"/>
    <property type="match status" value="1"/>
</dbReference>
<dbReference type="InterPro" id="IPR026578">
    <property type="entry name" value="L-carnitine_dehydrogenase"/>
</dbReference>
<dbReference type="InterPro" id="IPR008927">
    <property type="entry name" value="6-PGluconate_DH-like_C_sf"/>
</dbReference>
<dbReference type="HOGENOM" id="CLU_578448_0_0_5"/>
<dbReference type="GO" id="GO:0006631">
    <property type="term" value="P:fatty acid metabolic process"/>
    <property type="evidence" value="ECO:0007669"/>
    <property type="project" value="InterPro"/>
</dbReference>
<dbReference type="InterPro" id="IPR006176">
    <property type="entry name" value="3-OHacyl-CoA_DH_NAD-bd"/>
</dbReference>
<evidence type="ECO:0000259" key="8">
    <source>
        <dbReference type="Pfam" id="PF00725"/>
    </source>
</evidence>
<dbReference type="CDD" id="cd00586">
    <property type="entry name" value="4HBT"/>
    <property type="match status" value="1"/>
</dbReference>
<dbReference type="AlphaFoldDB" id="J0CHW5"/>
<dbReference type="GO" id="GO:0005737">
    <property type="term" value="C:cytoplasm"/>
    <property type="evidence" value="ECO:0007669"/>
    <property type="project" value="UniProtKB-SubCell"/>
</dbReference>
<reference evidence="10 11" key="1">
    <citation type="submission" date="2012-02" db="EMBL/GenBank/DDBJ databases">
        <title>Improved High-Quality Draft Sequence of Rhizobium leguminosarum bv. trifolii WSM2297.</title>
        <authorList>
            <consortium name="US DOE Joint Genome Institute"/>
            <person name="Lucas S."/>
            <person name="Han J."/>
            <person name="Lapidus A."/>
            <person name="Cheng J.-F."/>
            <person name="Goodwin L."/>
            <person name="Pitluck S."/>
            <person name="Peters L."/>
            <person name="Ovchinnikova G."/>
            <person name="Zhang X."/>
            <person name="Detter J.C."/>
            <person name="Han C."/>
            <person name="Tapia R."/>
            <person name="Land M."/>
            <person name="Hauser L."/>
            <person name="Kyrpides N."/>
            <person name="Ivanova N."/>
            <person name="Pagani I."/>
            <person name="Brau L."/>
            <person name="Yates R."/>
            <person name="O'Hara G."/>
            <person name="Rui T."/>
            <person name="Howieson J."/>
            <person name="Reeve W."/>
            <person name="Woyke T."/>
        </authorList>
    </citation>
    <scope>NUCLEOTIDE SEQUENCE [LARGE SCALE GENOMIC DNA]</scope>
    <source>
        <strain evidence="10 11">WSM2297</strain>
    </source>
</reference>
<dbReference type="InterPro" id="IPR006108">
    <property type="entry name" value="3HC_DH_C"/>
</dbReference>
<keyword evidence="5 7" id="KW-0560">Oxidoreductase</keyword>
<proteinExistence type="inferred from homology"/>
<dbReference type="Pfam" id="PF02737">
    <property type="entry name" value="3HCDH_N"/>
    <property type="match status" value="1"/>
</dbReference>
<feature type="domain" description="3-hydroxyacyl-CoA dehydrogenase NAD binding" evidence="9">
    <location>
        <begin position="6"/>
        <end position="182"/>
    </location>
</feature>
<protein>
    <recommendedName>
        <fullName evidence="7">L-carnitine dehydrogenase</fullName>
        <shortName evidence="7">CDH</shortName>
        <shortName evidence="7">L-CDH</shortName>
        <ecNumber evidence="7">1.1.1.108</ecNumber>
    </recommendedName>
</protein>
<evidence type="ECO:0000256" key="6">
    <source>
        <dbReference type="ARBA" id="ARBA00023027"/>
    </source>
</evidence>
<comment type="similarity">
    <text evidence="7">Belongs to the 3-hydroxyacyl-CoA dehydrogenase family. L-carnitine dehydrogenase subfamily.</text>
</comment>
<dbReference type="SUPFAM" id="SSF54637">
    <property type="entry name" value="Thioesterase/thiol ester dehydrase-isomerase"/>
    <property type="match status" value="1"/>
</dbReference>
<dbReference type="InterPro" id="IPR029069">
    <property type="entry name" value="HotDog_dom_sf"/>
</dbReference>
<dbReference type="UniPathway" id="UPA00117"/>
<dbReference type="InterPro" id="IPR013328">
    <property type="entry name" value="6PGD_dom2"/>
</dbReference>
<name>J0CHW5_RHILT</name>
<dbReference type="Gene3D" id="1.10.1040.10">
    <property type="entry name" value="N-(1-d-carboxylethyl)-l-norvaline Dehydrogenase, domain 2"/>
    <property type="match status" value="1"/>
</dbReference>
<comment type="subcellular location">
    <subcellularLocation>
        <location evidence="1 7">Cytoplasm</location>
    </subcellularLocation>
</comment>
<dbReference type="HAMAP" id="MF_02129">
    <property type="entry name" value="L_carnitine_dehydrog"/>
    <property type="match status" value="1"/>
</dbReference>
<accession>J0CHW5</accession>
<comment type="function">
    <text evidence="7">Catalyzes the NAD(+)-dependent oxidation of L-carnitine to 3-dehydrocarnitine.</text>
</comment>
<keyword evidence="6 7" id="KW-0520">NAD</keyword>
<evidence type="ECO:0000256" key="5">
    <source>
        <dbReference type="ARBA" id="ARBA00023002"/>
    </source>
</evidence>
<feature type="domain" description="3-hydroxyacyl-CoA dehydrogenase C-terminal" evidence="8">
    <location>
        <begin position="186"/>
        <end position="251"/>
    </location>
</feature>
<dbReference type="Gene3D" id="3.40.50.720">
    <property type="entry name" value="NAD(P)-binding Rossmann-like Domain"/>
    <property type="match status" value="1"/>
</dbReference>
<comment type="pathway">
    <text evidence="2 7">Amine and polyamine metabolism; carnitine metabolism.</text>
</comment>
<dbReference type="GO" id="GO:0070403">
    <property type="term" value="F:NAD+ binding"/>
    <property type="evidence" value="ECO:0007669"/>
    <property type="project" value="InterPro"/>
</dbReference>
<evidence type="ECO:0000256" key="2">
    <source>
        <dbReference type="ARBA" id="ARBA00004855"/>
    </source>
</evidence>
<dbReference type="SUPFAM" id="SSF51735">
    <property type="entry name" value="NAD(P)-binding Rossmann-fold domains"/>
    <property type="match status" value="1"/>
</dbReference>
<dbReference type="Proteomes" id="UP000005732">
    <property type="component" value="Unassembled WGS sequence"/>
</dbReference>
<evidence type="ECO:0000259" key="9">
    <source>
        <dbReference type="Pfam" id="PF02737"/>
    </source>
</evidence>
<evidence type="ECO:0000256" key="4">
    <source>
        <dbReference type="ARBA" id="ARBA00022490"/>
    </source>
</evidence>
<dbReference type="InterPro" id="IPR036291">
    <property type="entry name" value="NAD(P)-bd_dom_sf"/>
</dbReference>
<evidence type="ECO:0000256" key="3">
    <source>
        <dbReference type="ARBA" id="ARBA00011738"/>
    </source>
</evidence>
<keyword evidence="4 7" id="KW-0963">Cytoplasm</keyword>